<feature type="region of interest" description="Disordered" evidence="1">
    <location>
        <begin position="236"/>
        <end position="264"/>
    </location>
</feature>
<feature type="compositionally biased region" description="Polar residues" evidence="1">
    <location>
        <begin position="454"/>
        <end position="472"/>
    </location>
</feature>
<dbReference type="EMBL" id="JAPCWZ010000009">
    <property type="protein sequence ID" value="KAK8851321.1"/>
    <property type="molecule type" value="Genomic_DNA"/>
</dbReference>
<name>A0ABR2HQF5_9PEZI</name>
<sequence length="1104" mass="120315">MGNVPSSESPERGRMAPHKLSKPRTSNVTTAGLSSASRPTDFSKRRSLSNKTWSAPYGASPSPSPMPPLPDMGEFDQTQIPDRPEGASRTRSVKSLFRSRSSQGASKRPGRTNSIGPMVPSPSPVPSSRPTRANSMIVVDGGGNFAQTAGWPTARSSLSFNYDPTSYEAKRLSYLVEQPNYNDDRTMMSDNQTTGSRRGSHSEANPAYPSDVSITRASSDISMYTPMRRRSFLTPGLATRTNPIPPIPHKSHARYSMPPTPSPRDSSDFLEIGMFAARPSTATQPESIPRAVTPSDEEYAHTGAFKLGTLRITNGSPVTSPASQVETEFHLASGLKQSQDYFQQPQILELGADLPKLEEGIAHSHLTPGFLPQICVSPIRLDEMKVEIEELQTTSKTTAMEDDLFEVEQPEEVQAEVLDVRVDPSAKSLPRPKLAVENRHSKEIGRSDSGIVASPTSDYSQQSLSKADSGYSSNVSLRSFQKAGAAQKRELSNKFALDSPPDTPNKETSILQIPISASPDLTDSSLSRDGTPPPVPEKDVPIKSIEKEHQKETSGRHHVWSLGRTAFSKRTKSSAPPAINPQNQHILPHAAEASPLSPTGSTMSIGSLSSITRKNGKLHRFLSSGSRKAQETQARAPPQPENTEMPPVPQIVEANFADYVGPLPLPLKRWQIRPEPSKETLGTIMSVGSAEYDHSPNSPREAIVPRLRSDGQCIATSAALQSVIPATSATEPIARKPVPIWKSMTTSRPSSSASPLASAITSEPEVIPSPSNASASGGRARNFSTSSSARSGLRKSHVRQRSSTMNAQIEKDMTMRYSVAANITPSFASNEIPPASPDTLSKRIRSPPPVSMRTRNNGDFIKPPARAQSTPPSAMRQVLSRKSSREGVKSYPLPLKQGSLSRRSSREAIQGYPPSAEDYRGCAPVSPTMPHLSRRLSVAFSTESGSFRRPNWDVQPDHHSGLHSGSSSATQSRQNSFTSQTSQQMHVIPRPRLAPLHKRYSYDGYSLQQFQAHEDTILPETEQVLVRDNGPYPSMPHKDGHEYVTDPWSGRPMPQVIGNQGRYPPYVPRGHCRNRSLGTDQGQAPYRVLHSYNSPAYKNAPIWG</sequence>
<feature type="compositionally biased region" description="Basic and acidic residues" evidence="1">
    <location>
        <begin position="536"/>
        <end position="555"/>
    </location>
</feature>
<comment type="caution">
    <text evidence="2">The sequence shown here is derived from an EMBL/GenBank/DDBJ whole genome shotgun (WGS) entry which is preliminary data.</text>
</comment>
<feature type="compositionally biased region" description="Basic and acidic residues" evidence="1">
    <location>
        <begin position="434"/>
        <end position="446"/>
    </location>
</feature>
<proteinExistence type="predicted"/>
<feature type="compositionally biased region" description="Polar residues" evidence="1">
    <location>
        <begin position="98"/>
        <end position="115"/>
    </location>
</feature>
<feature type="region of interest" description="Disordered" evidence="1">
    <location>
        <begin position="428"/>
        <end position="472"/>
    </location>
</feature>
<evidence type="ECO:0000256" key="1">
    <source>
        <dbReference type="SAM" id="MobiDB-lite"/>
    </source>
</evidence>
<organism evidence="2 3">
    <name type="scientific">Apiospora arundinis</name>
    <dbReference type="NCBI Taxonomy" id="335852"/>
    <lineage>
        <taxon>Eukaryota</taxon>
        <taxon>Fungi</taxon>
        <taxon>Dikarya</taxon>
        <taxon>Ascomycota</taxon>
        <taxon>Pezizomycotina</taxon>
        <taxon>Sordariomycetes</taxon>
        <taxon>Xylariomycetidae</taxon>
        <taxon>Amphisphaeriales</taxon>
        <taxon>Apiosporaceae</taxon>
        <taxon>Apiospora</taxon>
    </lineage>
</organism>
<feature type="region of interest" description="Disordered" evidence="1">
    <location>
        <begin position="181"/>
        <end position="211"/>
    </location>
</feature>
<feature type="compositionally biased region" description="Low complexity" evidence="1">
    <location>
        <begin position="743"/>
        <end position="762"/>
    </location>
</feature>
<feature type="region of interest" description="Disordered" evidence="1">
    <location>
        <begin position="740"/>
        <end position="809"/>
    </location>
</feature>
<dbReference type="Proteomes" id="UP001390339">
    <property type="component" value="Unassembled WGS sequence"/>
</dbReference>
<feature type="region of interest" description="Disordered" evidence="1">
    <location>
        <begin position="827"/>
        <end position="924"/>
    </location>
</feature>
<evidence type="ECO:0000313" key="3">
    <source>
        <dbReference type="Proteomes" id="UP001390339"/>
    </source>
</evidence>
<feature type="compositionally biased region" description="Polar residues" evidence="1">
    <location>
        <begin position="519"/>
        <end position="528"/>
    </location>
</feature>
<feature type="region of interest" description="Disordered" evidence="1">
    <location>
        <begin position="944"/>
        <end position="989"/>
    </location>
</feature>
<feature type="compositionally biased region" description="Polar residues" evidence="1">
    <location>
        <begin position="23"/>
        <end position="40"/>
    </location>
</feature>
<feature type="region of interest" description="Disordered" evidence="1">
    <location>
        <begin position="1"/>
        <end position="137"/>
    </location>
</feature>
<feature type="compositionally biased region" description="Polar residues" evidence="1">
    <location>
        <begin position="188"/>
        <end position="197"/>
    </location>
</feature>
<protein>
    <submittedName>
        <fullName evidence="2">Proteophosphoglycan ppg4</fullName>
    </submittedName>
</protein>
<feature type="region of interest" description="Disordered" evidence="1">
    <location>
        <begin position="623"/>
        <end position="645"/>
    </location>
</feature>
<keyword evidence="3" id="KW-1185">Reference proteome</keyword>
<feature type="compositionally biased region" description="Polar residues" evidence="1">
    <location>
        <begin position="969"/>
        <end position="985"/>
    </location>
</feature>
<feature type="region of interest" description="Disordered" evidence="1">
    <location>
        <begin position="516"/>
        <end position="557"/>
    </location>
</feature>
<gene>
    <name evidence="2" type="ORF">PGQ11_013800</name>
</gene>
<evidence type="ECO:0000313" key="2">
    <source>
        <dbReference type="EMBL" id="KAK8851321.1"/>
    </source>
</evidence>
<reference evidence="2 3" key="1">
    <citation type="journal article" date="2024" name="IMA Fungus">
        <title>Apiospora arundinis, a panoply of carbohydrate-active enzymes and secondary metabolites.</title>
        <authorList>
            <person name="Sorensen T."/>
            <person name="Petersen C."/>
            <person name="Muurmann A.T."/>
            <person name="Christiansen J.V."/>
            <person name="Brundto M.L."/>
            <person name="Overgaard C.K."/>
            <person name="Boysen A.T."/>
            <person name="Wollenberg R.D."/>
            <person name="Larsen T.O."/>
            <person name="Sorensen J.L."/>
            <person name="Nielsen K.L."/>
            <person name="Sondergaard T.E."/>
        </authorList>
    </citation>
    <scope>NUCLEOTIDE SEQUENCE [LARGE SCALE GENOMIC DNA]</scope>
    <source>
        <strain evidence="2 3">AAU 773</strain>
    </source>
</reference>
<feature type="compositionally biased region" description="Polar residues" evidence="1">
    <location>
        <begin position="623"/>
        <end position="633"/>
    </location>
</feature>
<accession>A0ABR2HQF5</accession>